<reference evidence="2 3" key="1">
    <citation type="submission" date="2019-05" db="EMBL/GenBank/DDBJ databases">
        <title>Streptomyces sp. NEAU-C151, a novel actinomycete isolated from soil.</title>
        <authorList>
            <person name="Han L."/>
            <person name="Jiang H."/>
        </authorList>
    </citation>
    <scope>NUCLEOTIDE SEQUENCE [LARGE SCALE GENOMIC DNA]</scope>
    <source>
        <strain evidence="2 3">NEAU-C151</strain>
    </source>
</reference>
<dbReference type="PANTHER" id="PTHR21310">
    <property type="entry name" value="AMINOGLYCOSIDE PHOSPHOTRANSFERASE-RELATED-RELATED"/>
    <property type="match status" value="1"/>
</dbReference>
<evidence type="ECO:0000259" key="1">
    <source>
        <dbReference type="Pfam" id="PF01636"/>
    </source>
</evidence>
<organism evidence="2 3">
    <name type="scientific">Streptomyces montanus</name>
    <dbReference type="NCBI Taxonomy" id="2580423"/>
    <lineage>
        <taxon>Bacteria</taxon>
        <taxon>Bacillati</taxon>
        <taxon>Actinomycetota</taxon>
        <taxon>Actinomycetes</taxon>
        <taxon>Kitasatosporales</taxon>
        <taxon>Streptomycetaceae</taxon>
        <taxon>Streptomyces</taxon>
    </lineage>
</organism>
<name>A0A5R9FU83_9ACTN</name>
<dbReference type="Pfam" id="PF01636">
    <property type="entry name" value="APH"/>
    <property type="match status" value="1"/>
</dbReference>
<dbReference type="CDD" id="cd05155">
    <property type="entry name" value="APH_ChoK_like_1"/>
    <property type="match status" value="1"/>
</dbReference>
<dbReference type="GO" id="GO:0016740">
    <property type="term" value="F:transferase activity"/>
    <property type="evidence" value="ECO:0007669"/>
    <property type="project" value="UniProtKB-KW"/>
</dbReference>
<dbReference type="AlphaFoldDB" id="A0A5R9FU83"/>
<evidence type="ECO:0000313" key="3">
    <source>
        <dbReference type="Proteomes" id="UP000305906"/>
    </source>
</evidence>
<dbReference type="Gene3D" id="3.30.200.20">
    <property type="entry name" value="Phosphorylase Kinase, domain 1"/>
    <property type="match status" value="1"/>
</dbReference>
<dbReference type="EMBL" id="VBZC01000014">
    <property type="protein sequence ID" value="TLS45450.1"/>
    <property type="molecule type" value="Genomic_DNA"/>
</dbReference>
<accession>A0A5R9FU83</accession>
<protein>
    <submittedName>
        <fullName evidence="2">Aminoglycoside phosphotransferase family protein</fullName>
    </submittedName>
</protein>
<dbReference type="SUPFAM" id="SSF56112">
    <property type="entry name" value="Protein kinase-like (PK-like)"/>
    <property type="match status" value="1"/>
</dbReference>
<sequence>MGDGKMHADETDIDLPLVQRLVATQFPKWAGLPVEPIKSVGTSNAMYRLGEDMVVRLPRVAGSATDVEKEHRWLPLLAPSLPFAIPVPLGKGTPGEGYPWHWSVFRWLEGENPDVGRIAEPGLLAEDLADFVAALHRIDPTDGPPSYRSEPLKARDVSTRDAIEDLRGIVGTDAANAVWDAALHAPVWSGRAVWIHADLQPGNVLLARGRLSAVIDFGCLGVGDPAVDLIAAWYLLPADGRDVFRSALGAGEAAWTRGRGWALSIALDELRYYRDTNPTMATIARRVIHAVLTDHERSL</sequence>
<feature type="domain" description="Aminoglycoside phosphotransferase" evidence="1">
    <location>
        <begin position="40"/>
        <end position="261"/>
    </location>
</feature>
<dbReference type="Gene3D" id="3.90.1200.10">
    <property type="match status" value="1"/>
</dbReference>
<dbReference type="PANTHER" id="PTHR21310:SF42">
    <property type="entry name" value="BIFUNCTIONAL AAC_APH"/>
    <property type="match status" value="1"/>
</dbReference>
<dbReference type="Proteomes" id="UP000305906">
    <property type="component" value="Unassembled WGS sequence"/>
</dbReference>
<keyword evidence="2" id="KW-0808">Transferase</keyword>
<keyword evidence="3" id="KW-1185">Reference proteome</keyword>
<dbReference type="RefSeq" id="WP_138045700.1">
    <property type="nucleotide sequence ID" value="NZ_VBZC01000014.1"/>
</dbReference>
<proteinExistence type="predicted"/>
<dbReference type="InterPro" id="IPR051678">
    <property type="entry name" value="AGP_Transferase"/>
</dbReference>
<dbReference type="InterPro" id="IPR011009">
    <property type="entry name" value="Kinase-like_dom_sf"/>
</dbReference>
<evidence type="ECO:0000313" key="2">
    <source>
        <dbReference type="EMBL" id="TLS45450.1"/>
    </source>
</evidence>
<gene>
    <name evidence="2" type="ORF">FE633_15430</name>
</gene>
<comment type="caution">
    <text evidence="2">The sequence shown here is derived from an EMBL/GenBank/DDBJ whole genome shotgun (WGS) entry which is preliminary data.</text>
</comment>
<dbReference type="InterPro" id="IPR002575">
    <property type="entry name" value="Aminoglycoside_PTrfase"/>
</dbReference>